<dbReference type="GO" id="GO:0006886">
    <property type="term" value="P:intracellular protein transport"/>
    <property type="evidence" value="ECO:0007669"/>
    <property type="project" value="TreeGrafter"/>
</dbReference>
<dbReference type="InterPro" id="IPR006011">
    <property type="entry name" value="Syntaxin_N"/>
</dbReference>
<accession>R7YKN3</accession>
<comment type="similarity">
    <text evidence="1">Belongs to the syntaxin family.</text>
</comment>
<feature type="transmembrane region" description="Helical" evidence="4">
    <location>
        <begin position="298"/>
        <end position="320"/>
    </location>
</feature>
<dbReference type="GO" id="GO:0006887">
    <property type="term" value="P:exocytosis"/>
    <property type="evidence" value="ECO:0007669"/>
    <property type="project" value="TreeGrafter"/>
</dbReference>
<dbReference type="GO" id="GO:0031201">
    <property type="term" value="C:SNARE complex"/>
    <property type="evidence" value="ECO:0007669"/>
    <property type="project" value="TreeGrafter"/>
</dbReference>
<dbReference type="HOGENOM" id="CLU_042423_0_2_1"/>
<dbReference type="PROSITE" id="PS50192">
    <property type="entry name" value="T_SNARE"/>
    <property type="match status" value="1"/>
</dbReference>
<dbReference type="STRING" id="1168221.R7YKN3"/>
<dbReference type="GO" id="GO:0000149">
    <property type="term" value="F:SNARE binding"/>
    <property type="evidence" value="ECO:0007669"/>
    <property type="project" value="TreeGrafter"/>
</dbReference>
<dbReference type="OrthoDB" id="10255013at2759"/>
<keyword evidence="4" id="KW-0812">Transmembrane</keyword>
<dbReference type="InterPro" id="IPR010989">
    <property type="entry name" value="SNARE"/>
</dbReference>
<keyword evidence="4" id="KW-0472">Membrane</keyword>
<evidence type="ECO:0000256" key="1">
    <source>
        <dbReference type="ARBA" id="ARBA00009063"/>
    </source>
</evidence>
<dbReference type="SUPFAM" id="SSF47661">
    <property type="entry name" value="t-snare proteins"/>
    <property type="match status" value="1"/>
</dbReference>
<dbReference type="Pfam" id="PF05739">
    <property type="entry name" value="SNARE"/>
    <property type="match status" value="1"/>
</dbReference>
<dbReference type="GO" id="GO:0005886">
    <property type="term" value="C:plasma membrane"/>
    <property type="evidence" value="ECO:0007669"/>
    <property type="project" value="TreeGrafter"/>
</dbReference>
<feature type="compositionally biased region" description="Polar residues" evidence="3">
    <location>
        <begin position="135"/>
        <end position="149"/>
    </location>
</feature>
<protein>
    <recommendedName>
        <fullName evidence="5">t-SNARE coiled-coil homology domain-containing protein</fullName>
    </recommendedName>
</protein>
<dbReference type="GO" id="GO:0048278">
    <property type="term" value="P:vesicle docking"/>
    <property type="evidence" value="ECO:0007669"/>
    <property type="project" value="TreeGrafter"/>
</dbReference>
<reference evidence="7" key="1">
    <citation type="submission" date="2012-06" db="EMBL/GenBank/DDBJ databases">
        <title>The genome sequence of Coniosporium apollinis CBS 100218.</title>
        <authorList>
            <consortium name="The Broad Institute Genome Sequencing Platform"/>
            <person name="Cuomo C."/>
            <person name="Gorbushina A."/>
            <person name="Noack S."/>
            <person name="Walker B."/>
            <person name="Young S.K."/>
            <person name="Zeng Q."/>
            <person name="Gargeya S."/>
            <person name="Fitzgerald M."/>
            <person name="Haas B."/>
            <person name="Abouelleil A."/>
            <person name="Alvarado L."/>
            <person name="Arachchi H.M."/>
            <person name="Berlin A.M."/>
            <person name="Chapman S.B."/>
            <person name="Goldberg J."/>
            <person name="Griggs A."/>
            <person name="Gujja S."/>
            <person name="Hansen M."/>
            <person name="Howarth C."/>
            <person name="Imamovic A."/>
            <person name="Larimer J."/>
            <person name="McCowan C."/>
            <person name="Montmayeur A."/>
            <person name="Murphy C."/>
            <person name="Neiman D."/>
            <person name="Pearson M."/>
            <person name="Priest M."/>
            <person name="Roberts A."/>
            <person name="Saif S."/>
            <person name="Shea T."/>
            <person name="Sisk P."/>
            <person name="Sykes S."/>
            <person name="Wortman J."/>
            <person name="Nusbaum C."/>
            <person name="Birren B."/>
        </authorList>
    </citation>
    <scope>NUCLEOTIDE SEQUENCE [LARGE SCALE GENOMIC DNA]</scope>
    <source>
        <strain evidence="7">CBS 100218</strain>
    </source>
</reference>
<keyword evidence="4" id="KW-1133">Transmembrane helix</keyword>
<dbReference type="GeneID" id="19898981"/>
<name>R7YKN3_CONA1</name>
<dbReference type="EMBL" id="JH767559">
    <property type="protein sequence ID" value="EON62448.1"/>
    <property type="molecule type" value="Genomic_DNA"/>
</dbReference>
<dbReference type="AlphaFoldDB" id="R7YKN3"/>
<evidence type="ECO:0000256" key="3">
    <source>
        <dbReference type="SAM" id="MobiDB-lite"/>
    </source>
</evidence>
<gene>
    <name evidence="6" type="ORF">W97_01670</name>
</gene>
<evidence type="ECO:0000313" key="6">
    <source>
        <dbReference type="EMBL" id="EON62448.1"/>
    </source>
</evidence>
<dbReference type="Proteomes" id="UP000016924">
    <property type="component" value="Unassembled WGS sequence"/>
</dbReference>
<evidence type="ECO:0000313" key="7">
    <source>
        <dbReference type="Proteomes" id="UP000016924"/>
    </source>
</evidence>
<dbReference type="PANTHER" id="PTHR19957">
    <property type="entry name" value="SYNTAXIN"/>
    <property type="match status" value="1"/>
</dbReference>
<organism evidence="6 7">
    <name type="scientific">Coniosporium apollinis (strain CBS 100218)</name>
    <name type="common">Rock-inhabiting black yeast</name>
    <dbReference type="NCBI Taxonomy" id="1168221"/>
    <lineage>
        <taxon>Eukaryota</taxon>
        <taxon>Fungi</taxon>
        <taxon>Dikarya</taxon>
        <taxon>Ascomycota</taxon>
        <taxon>Pezizomycotina</taxon>
        <taxon>Dothideomycetes</taxon>
        <taxon>Dothideomycetes incertae sedis</taxon>
        <taxon>Coniosporium</taxon>
    </lineage>
</organism>
<dbReference type="InterPro" id="IPR000727">
    <property type="entry name" value="T_SNARE_dom"/>
</dbReference>
<dbReference type="GO" id="GO:0005484">
    <property type="term" value="F:SNAP receptor activity"/>
    <property type="evidence" value="ECO:0007669"/>
    <property type="project" value="TreeGrafter"/>
</dbReference>
<evidence type="ECO:0000259" key="5">
    <source>
        <dbReference type="PROSITE" id="PS50192"/>
    </source>
</evidence>
<evidence type="ECO:0000256" key="2">
    <source>
        <dbReference type="SAM" id="Coils"/>
    </source>
</evidence>
<evidence type="ECO:0000256" key="4">
    <source>
        <dbReference type="SAM" id="Phobius"/>
    </source>
</evidence>
<dbReference type="Pfam" id="PF00804">
    <property type="entry name" value="Syntaxin"/>
    <property type="match status" value="1"/>
</dbReference>
<dbReference type="CDD" id="cd15849">
    <property type="entry name" value="SNARE_Sso1"/>
    <property type="match status" value="1"/>
</dbReference>
<dbReference type="InterPro" id="IPR045242">
    <property type="entry name" value="Syntaxin"/>
</dbReference>
<feature type="region of interest" description="Disordered" evidence="3">
    <location>
        <begin position="1"/>
        <end position="72"/>
    </location>
</feature>
<dbReference type="RefSeq" id="XP_007777765.1">
    <property type="nucleotide sequence ID" value="XM_007779575.1"/>
</dbReference>
<dbReference type="GO" id="GO:0006906">
    <property type="term" value="P:vesicle fusion"/>
    <property type="evidence" value="ECO:0007669"/>
    <property type="project" value="TreeGrafter"/>
</dbReference>
<feature type="region of interest" description="Disordered" evidence="3">
    <location>
        <begin position="134"/>
        <end position="154"/>
    </location>
</feature>
<keyword evidence="2" id="KW-0175">Coiled coil</keyword>
<dbReference type="SMART" id="SM00397">
    <property type="entry name" value="t_SNARE"/>
    <property type="match status" value="1"/>
</dbReference>
<feature type="domain" description="T-SNARE coiled-coil homology" evidence="5">
    <location>
        <begin position="224"/>
        <end position="286"/>
    </location>
</feature>
<feature type="coiled-coil region" evidence="2">
    <location>
        <begin position="80"/>
        <end position="107"/>
    </location>
</feature>
<proteinExistence type="inferred from homology"/>
<dbReference type="OMA" id="HPRNAPQ"/>
<feature type="coiled-coil region" evidence="2">
    <location>
        <begin position="234"/>
        <end position="296"/>
    </location>
</feature>
<dbReference type="Gene3D" id="1.20.58.70">
    <property type="match status" value="1"/>
</dbReference>
<dbReference type="GO" id="GO:0012505">
    <property type="term" value="C:endomembrane system"/>
    <property type="evidence" value="ECO:0007669"/>
    <property type="project" value="TreeGrafter"/>
</dbReference>
<dbReference type="PANTHER" id="PTHR19957:SF380">
    <property type="entry name" value="SYNTAXIN FAMILY PROTEIN"/>
    <property type="match status" value="1"/>
</dbReference>
<keyword evidence="7" id="KW-1185">Reference proteome</keyword>
<sequence length="323" mass="36198">MSVSSAPAPRFYGNYGQGGSGQSNPYAQQGGYGQANGYGDNYGQQGGYGNQDVEMQQFNGQPGYDAPAAGRDPNAILNECRDIDRAIDDLERRLDRLRDQQRRFLNDSDNSQGLDVMASDIMTAYRSLGARVQKIKSNPESGNPRNSPQVGRVDRRIKKAIQDYQRLESDFRAQVREQQARQYRIVRPDATEEEVRAACEEPNQQIFQQALLQSDRRGQAQSTLSNVRARHDAIQNIEKTMIELAQLFQDLNEVVVQQEPMIENIEQKGEEVNDNVVKANVEIQGATEKARSARRKKWWCLLIVILIIAIIAGVVGGVVASRQ</sequence>
<dbReference type="eggNOG" id="KOG0810">
    <property type="taxonomic scope" value="Eukaryota"/>
</dbReference>